<reference evidence="1" key="2">
    <citation type="journal article" date="2015" name="Fish Shellfish Immunol.">
        <title>Early steps in the European eel (Anguilla anguilla)-Vibrio vulnificus interaction in the gills: Role of the RtxA13 toxin.</title>
        <authorList>
            <person name="Callol A."/>
            <person name="Pajuelo D."/>
            <person name="Ebbesson L."/>
            <person name="Teles M."/>
            <person name="MacKenzie S."/>
            <person name="Amaro C."/>
        </authorList>
    </citation>
    <scope>NUCLEOTIDE SEQUENCE</scope>
</reference>
<evidence type="ECO:0000313" key="1">
    <source>
        <dbReference type="EMBL" id="JAH96429.1"/>
    </source>
</evidence>
<proteinExistence type="predicted"/>
<dbReference type="AlphaFoldDB" id="A0A0E9X1H4"/>
<dbReference type="EMBL" id="GBXM01012148">
    <property type="protein sequence ID" value="JAH96429.1"/>
    <property type="molecule type" value="Transcribed_RNA"/>
</dbReference>
<name>A0A0E9X1H4_ANGAN</name>
<sequence>MKCLRMPTFLFSQVSAPFSWSLHLVPVLFISFVLEPVSVCRKISA</sequence>
<protein>
    <submittedName>
        <fullName evidence="1">Uncharacterized protein</fullName>
    </submittedName>
</protein>
<organism evidence="1">
    <name type="scientific">Anguilla anguilla</name>
    <name type="common">European freshwater eel</name>
    <name type="synonym">Muraena anguilla</name>
    <dbReference type="NCBI Taxonomy" id="7936"/>
    <lineage>
        <taxon>Eukaryota</taxon>
        <taxon>Metazoa</taxon>
        <taxon>Chordata</taxon>
        <taxon>Craniata</taxon>
        <taxon>Vertebrata</taxon>
        <taxon>Euteleostomi</taxon>
        <taxon>Actinopterygii</taxon>
        <taxon>Neopterygii</taxon>
        <taxon>Teleostei</taxon>
        <taxon>Anguilliformes</taxon>
        <taxon>Anguillidae</taxon>
        <taxon>Anguilla</taxon>
    </lineage>
</organism>
<accession>A0A0E9X1H4</accession>
<reference evidence="1" key="1">
    <citation type="submission" date="2014-11" db="EMBL/GenBank/DDBJ databases">
        <authorList>
            <person name="Amaro Gonzalez C."/>
        </authorList>
    </citation>
    <scope>NUCLEOTIDE SEQUENCE</scope>
</reference>